<comment type="caution">
    <text evidence="3">The sequence shown here is derived from an EMBL/GenBank/DDBJ whole genome shotgun (WGS) entry which is preliminary data.</text>
</comment>
<dbReference type="InterPro" id="IPR014784">
    <property type="entry name" value="Cu2_ascorb_mOase-like_C"/>
</dbReference>
<proteinExistence type="predicted"/>
<evidence type="ECO:0000313" key="4">
    <source>
        <dbReference type="Proteomes" id="UP000461730"/>
    </source>
</evidence>
<accession>A0A7K1U771</accession>
<dbReference type="GO" id="GO:0016715">
    <property type="term" value="F:oxidoreductase activity, acting on paired donors, with incorporation or reduction of molecular oxygen, reduced ascorbate as one donor, and incorporation of one atom of oxygen"/>
    <property type="evidence" value="ECO:0007669"/>
    <property type="project" value="InterPro"/>
</dbReference>
<dbReference type="GO" id="GO:0005507">
    <property type="term" value="F:copper ion binding"/>
    <property type="evidence" value="ECO:0007669"/>
    <property type="project" value="InterPro"/>
</dbReference>
<dbReference type="EMBL" id="WRXN01000007">
    <property type="protein sequence ID" value="MVT10197.1"/>
    <property type="molecule type" value="Genomic_DNA"/>
</dbReference>
<feature type="chain" id="PRO_5029507205" evidence="2">
    <location>
        <begin position="21"/>
        <end position="431"/>
    </location>
</feature>
<keyword evidence="1" id="KW-1015">Disulfide bond</keyword>
<organism evidence="3 4">
    <name type="scientific">Chitinophaga tropicalis</name>
    <dbReference type="NCBI Taxonomy" id="2683588"/>
    <lineage>
        <taxon>Bacteria</taxon>
        <taxon>Pseudomonadati</taxon>
        <taxon>Bacteroidota</taxon>
        <taxon>Chitinophagia</taxon>
        <taxon>Chitinophagales</taxon>
        <taxon>Chitinophagaceae</taxon>
        <taxon>Chitinophaga</taxon>
    </lineage>
</organism>
<reference evidence="3 4" key="1">
    <citation type="submission" date="2019-12" db="EMBL/GenBank/DDBJ databases">
        <title>Chitinophaga sp. strain ysch24 (GDMCC 1.1355), whole genome shotgun sequence.</title>
        <authorList>
            <person name="Zhang X."/>
        </authorList>
    </citation>
    <scope>NUCLEOTIDE SEQUENCE [LARGE SCALE GENOMIC DNA]</scope>
    <source>
        <strain evidence="4">ysch24</strain>
    </source>
</reference>
<dbReference type="InterPro" id="IPR008977">
    <property type="entry name" value="PHM/PNGase_F_dom_sf"/>
</dbReference>
<evidence type="ECO:0000313" key="3">
    <source>
        <dbReference type="EMBL" id="MVT10197.1"/>
    </source>
</evidence>
<keyword evidence="4" id="KW-1185">Reference proteome</keyword>
<dbReference type="InterPro" id="IPR036939">
    <property type="entry name" value="Cu2_ascorb_mOase_N_sf"/>
</dbReference>
<dbReference type="Proteomes" id="UP000461730">
    <property type="component" value="Unassembled WGS sequence"/>
</dbReference>
<name>A0A7K1U771_9BACT</name>
<protein>
    <submittedName>
        <fullName evidence="3">Cytochrome c</fullName>
    </submittedName>
</protein>
<evidence type="ECO:0000256" key="1">
    <source>
        <dbReference type="ARBA" id="ARBA00023157"/>
    </source>
</evidence>
<dbReference type="AlphaFoldDB" id="A0A7K1U771"/>
<sequence length="431" mass="49879">MLSRSVLLFLFLSIHLNSRAQHATWSEHIAPLIHRNCSPCHHKGEAAPFSMVTYEEVAKRASFIKRVTENRYMPPWKADPHYVTFSNQRRLTDEEIALIADWADHGMPRGKEGEEKTSFAEGTQYRRNPDLVLKMQESFKLKGDNTERFIVYKIPFELPDSVSVEAIEFTTNNKKVIHHANYEIDDVPTDAIYNTRDYVDNTDSHLDYLQYFVNYRKGIRFFGGWIPGSSYESYPEDMGWVMPKRGVVLMTVHYAPLGKDEEVINGVQFFFRKTPVKRKIKATTYGSGGVGEKQITPFFYIPANVEKDFKLSVKTEETQSVLYVWPHMHLLGKVFKAYAVTPENDTIKLVSIPEWDFNWQEIYWFPKLVKIPKGTVITIEGKYDNTINNPVNPSFPPQLVYGAMKTKDEMMTMVVVSVPYQEGDEDKVIKR</sequence>
<dbReference type="SUPFAM" id="SSF49742">
    <property type="entry name" value="PHM/PNGase F"/>
    <property type="match status" value="2"/>
</dbReference>
<gene>
    <name evidence="3" type="ORF">GO493_18135</name>
</gene>
<evidence type="ECO:0000256" key="2">
    <source>
        <dbReference type="SAM" id="SignalP"/>
    </source>
</evidence>
<dbReference type="RefSeq" id="WP_157307634.1">
    <property type="nucleotide sequence ID" value="NZ_WRXN01000007.1"/>
</dbReference>
<keyword evidence="2" id="KW-0732">Signal</keyword>
<dbReference type="Gene3D" id="2.60.120.230">
    <property type="match status" value="1"/>
</dbReference>
<dbReference type="Gene3D" id="2.60.120.310">
    <property type="entry name" value="Copper type II, ascorbate-dependent monooxygenase, N-terminal domain"/>
    <property type="match status" value="1"/>
</dbReference>
<feature type="signal peptide" evidence="2">
    <location>
        <begin position="1"/>
        <end position="20"/>
    </location>
</feature>